<reference evidence="8 9" key="1">
    <citation type="submission" date="2024-04" db="EMBL/GenBank/DDBJ databases">
        <authorList>
            <consortium name="Genoscope - CEA"/>
            <person name="William W."/>
        </authorList>
    </citation>
    <scope>NUCLEOTIDE SEQUENCE [LARGE SCALE GENOMIC DNA]</scope>
</reference>
<dbReference type="InterPro" id="IPR047153">
    <property type="entry name" value="TRIM45/56/19-like"/>
</dbReference>
<feature type="region of interest" description="Disordered" evidence="5">
    <location>
        <begin position="430"/>
        <end position="449"/>
    </location>
</feature>
<dbReference type="PROSITE" id="PS00518">
    <property type="entry name" value="ZF_RING_1"/>
    <property type="match status" value="1"/>
</dbReference>
<evidence type="ECO:0000313" key="8">
    <source>
        <dbReference type="EMBL" id="CAL1537461.1"/>
    </source>
</evidence>
<evidence type="ECO:0000256" key="5">
    <source>
        <dbReference type="SAM" id="MobiDB-lite"/>
    </source>
</evidence>
<sequence>MFSISARDSLTLNNINTNSNANTINNQQQRKHHRQSTATKTPSTINSNENTINTTSNTINTTSNTMSENQKLQEDFLTCSICLEIFQEPKTLSCLHRFCEQCLQDHIQNQTEPTRKGFKCPVCRQFIMSPNPKAPPSEWASLLKTDFFLKELMKCNAIKPGAASTSTSRRETTLRHPCDVHAGNERDLYCTECNTAICHLCSGISHRGCGQVMTIEEAAQGRRAATEILIANLLESCNRSSSLKEFNRKAMDDFSKRKSAVEQAIRKRVNHLDKMLKQEERRLLENLDHDFKHEKNRIATRSRQYDLKIEQLINNIDSFVSRVGASSDFEILTDPTLLGAMNDNEDVIRGYESFVSRLSNIHIGFEATSISSLSVGEVEITLYHETSEIPPACMNLPTNKSDQTPPSATHLKNTESSDLRGNATIMALNSPKTLPAKSRPASRSDASEDQIWNLTGHHTSRDDTDMTHRSTTSAAASCVQDACPETDAVTSSARQPSATTRASASVIFKLRINDTLFEDDQTMPKLRGVIVTYPDNIIIATDWANQKIKAFHLIKEKDHGLLLPGKPWAVTQVRENLIAVSLPLSQKIGFYKTTPKLMALTTFATSRKYTGLAALDRSVLVASGGSNSPSVDLINLRGKVIKRFVLVSDGFPLLAYPAYLCVAPSAMIVVSDRELGFVTGFSLDGVIKFRFSLYGSQNLQEPNGVACDSSGRILVSDSRGLIRLSPEGQFEKILVGPQDDTLTQPWGVAVNDCGLMYVTSSDHELVVLVNN</sequence>
<keyword evidence="3" id="KW-0862">Zinc</keyword>
<dbReference type="Pfam" id="PF00097">
    <property type="entry name" value="zf-C3HC4"/>
    <property type="match status" value="1"/>
</dbReference>
<evidence type="ECO:0008006" key="10">
    <source>
        <dbReference type="Google" id="ProtNLM"/>
    </source>
</evidence>
<dbReference type="InterPro" id="IPR018957">
    <property type="entry name" value="Znf_C3HC4_RING-type"/>
</dbReference>
<dbReference type="PANTHER" id="PTHR25462:SF296">
    <property type="entry name" value="MEIOTIC P26, ISOFORM F"/>
    <property type="match status" value="1"/>
</dbReference>
<evidence type="ECO:0000256" key="4">
    <source>
        <dbReference type="PROSITE-ProRule" id="PRU00024"/>
    </source>
</evidence>
<evidence type="ECO:0000259" key="6">
    <source>
        <dbReference type="PROSITE" id="PS50089"/>
    </source>
</evidence>
<feature type="domain" description="RING-type" evidence="6">
    <location>
        <begin position="79"/>
        <end position="124"/>
    </location>
</feature>
<dbReference type="AlphaFoldDB" id="A0AAV2HXP7"/>
<evidence type="ECO:0000313" key="9">
    <source>
        <dbReference type="Proteomes" id="UP001497497"/>
    </source>
</evidence>
<proteinExistence type="predicted"/>
<gene>
    <name evidence="8" type="ORF">GSLYS_00011374001</name>
</gene>
<dbReference type="GO" id="GO:0061630">
    <property type="term" value="F:ubiquitin protein ligase activity"/>
    <property type="evidence" value="ECO:0007669"/>
    <property type="project" value="TreeGrafter"/>
</dbReference>
<keyword evidence="9" id="KW-1185">Reference proteome</keyword>
<dbReference type="EMBL" id="CAXITT010000263">
    <property type="protein sequence ID" value="CAL1537461.1"/>
    <property type="molecule type" value="Genomic_DNA"/>
</dbReference>
<dbReference type="PROSITE" id="PS50119">
    <property type="entry name" value="ZF_BBOX"/>
    <property type="match status" value="1"/>
</dbReference>
<evidence type="ECO:0000256" key="1">
    <source>
        <dbReference type="ARBA" id="ARBA00022723"/>
    </source>
</evidence>
<feature type="domain" description="B box-type" evidence="7">
    <location>
        <begin position="178"/>
        <end position="207"/>
    </location>
</feature>
<dbReference type="InterPro" id="IPR001841">
    <property type="entry name" value="Znf_RING"/>
</dbReference>
<evidence type="ECO:0000259" key="7">
    <source>
        <dbReference type="PROSITE" id="PS50119"/>
    </source>
</evidence>
<dbReference type="SMART" id="SM00184">
    <property type="entry name" value="RING"/>
    <property type="match status" value="1"/>
</dbReference>
<feature type="compositionally biased region" description="Low complexity" evidence="5">
    <location>
        <begin position="13"/>
        <end position="26"/>
    </location>
</feature>
<keyword evidence="2 4" id="KW-0863">Zinc-finger</keyword>
<organism evidence="8 9">
    <name type="scientific">Lymnaea stagnalis</name>
    <name type="common">Great pond snail</name>
    <name type="synonym">Helix stagnalis</name>
    <dbReference type="NCBI Taxonomy" id="6523"/>
    <lineage>
        <taxon>Eukaryota</taxon>
        <taxon>Metazoa</taxon>
        <taxon>Spiralia</taxon>
        <taxon>Lophotrochozoa</taxon>
        <taxon>Mollusca</taxon>
        <taxon>Gastropoda</taxon>
        <taxon>Heterobranchia</taxon>
        <taxon>Euthyneura</taxon>
        <taxon>Panpulmonata</taxon>
        <taxon>Hygrophila</taxon>
        <taxon>Lymnaeoidea</taxon>
        <taxon>Lymnaeidae</taxon>
        <taxon>Lymnaea</taxon>
    </lineage>
</organism>
<dbReference type="SUPFAM" id="SSF57850">
    <property type="entry name" value="RING/U-box"/>
    <property type="match status" value="1"/>
</dbReference>
<dbReference type="PANTHER" id="PTHR25462">
    <property type="entry name" value="BONUS, ISOFORM C-RELATED"/>
    <property type="match status" value="1"/>
</dbReference>
<keyword evidence="1" id="KW-0479">Metal-binding</keyword>
<protein>
    <recommendedName>
        <fullName evidence="10">Tripartite motif-containing protein 3</fullName>
    </recommendedName>
</protein>
<comment type="caution">
    <text evidence="8">The sequence shown here is derived from an EMBL/GenBank/DDBJ whole genome shotgun (WGS) entry which is preliminary data.</text>
</comment>
<dbReference type="SUPFAM" id="SSF57845">
    <property type="entry name" value="B-box zinc-binding domain"/>
    <property type="match status" value="1"/>
</dbReference>
<dbReference type="Proteomes" id="UP001497497">
    <property type="component" value="Unassembled WGS sequence"/>
</dbReference>
<evidence type="ECO:0000256" key="3">
    <source>
        <dbReference type="ARBA" id="ARBA00022833"/>
    </source>
</evidence>
<dbReference type="Gene3D" id="3.30.160.60">
    <property type="entry name" value="Classic Zinc Finger"/>
    <property type="match status" value="1"/>
</dbReference>
<feature type="region of interest" description="Disordered" evidence="5">
    <location>
        <begin position="13"/>
        <end position="59"/>
    </location>
</feature>
<name>A0AAV2HXP7_LYMST</name>
<dbReference type="InterPro" id="IPR011042">
    <property type="entry name" value="6-blade_b-propeller_TolB-like"/>
</dbReference>
<accession>A0AAV2HXP7</accession>
<dbReference type="SUPFAM" id="SSF101898">
    <property type="entry name" value="NHL repeat"/>
    <property type="match status" value="1"/>
</dbReference>
<dbReference type="Gene3D" id="3.30.40.10">
    <property type="entry name" value="Zinc/RING finger domain, C3HC4 (zinc finger)"/>
    <property type="match status" value="1"/>
</dbReference>
<dbReference type="InterPro" id="IPR000315">
    <property type="entry name" value="Znf_B-box"/>
</dbReference>
<dbReference type="PROSITE" id="PS50089">
    <property type="entry name" value="ZF_RING_2"/>
    <property type="match status" value="1"/>
</dbReference>
<dbReference type="InterPro" id="IPR013083">
    <property type="entry name" value="Znf_RING/FYVE/PHD"/>
</dbReference>
<dbReference type="InterPro" id="IPR017907">
    <property type="entry name" value="Znf_RING_CS"/>
</dbReference>
<feature type="compositionally biased region" description="Low complexity" evidence="5">
    <location>
        <begin position="43"/>
        <end position="59"/>
    </location>
</feature>
<dbReference type="GO" id="GO:0008270">
    <property type="term" value="F:zinc ion binding"/>
    <property type="evidence" value="ECO:0007669"/>
    <property type="project" value="UniProtKB-KW"/>
</dbReference>
<evidence type="ECO:0000256" key="2">
    <source>
        <dbReference type="ARBA" id="ARBA00022771"/>
    </source>
</evidence>
<dbReference type="CDD" id="cd19756">
    <property type="entry name" value="Bbox2"/>
    <property type="match status" value="1"/>
</dbReference>
<dbReference type="Gene3D" id="2.120.10.30">
    <property type="entry name" value="TolB, C-terminal domain"/>
    <property type="match status" value="1"/>
</dbReference>